<dbReference type="Proteomes" id="UP001519418">
    <property type="component" value="Unassembled WGS sequence"/>
</dbReference>
<sequence length="138" mass="16106">MLEIVNDLSDYARKKGYHIEWTYDLDPHTSSVADIQSKSIIMNGNWYRKNQLPFILAHEIGHLLTCNKQEAYISNGTLMKNDYEHNAQIISINLLLPYYIESKSVEQINIKDFMVVFDIPTYLFTECEKAIRQTVTNN</sequence>
<evidence type="ECO:0000313" key="2">
    <source>
        <dbReference type="Proteomes" id="UP001519418"/>
    </source>
</evidence>
<accession>A0ABS5QR12</accession>
<reference evidence="1 2" key="1">
    <citation type="submission" date="2020-02" db="EMBL/GenBank/DDBJ databases">
        <title>Fructobacillus sp. isolated from paper mulberry of Taiwan.</title>
        <authorList>
            <person name="Lin S.-T."/>
        </authorList>
    </citation>
    <scope>NUCLEOTIDE SEQUENCE [LARGE SCALE GENOMIC DNA]</scope>
    <source>
        <strain evidence="1 2">M1-10</strain>
    </source>
</reference>
<keyword evidence="2" id="KW-1185">Reference proteome</keyword>
<evidence type="ECO:0000313" key="1">
    <source>
        <dbReference type="EMBL" id="MBS9335362.1"/>
    </source>
</evidence>
<comment type="caution">
    <text evidence="1">The sequence shown here is derived from an EMBL/GenBank/DDBJ whole genome shotgun (WGS) entry which is preliminary data.</text>
</comment>
<dbReference type="EMBL" id="JAAMFI010000002">
    <property type="protein sequence ID" value="MBS9335362.1"/>
    <property type="molecule type" value="Genomic_DNA"/>
</dbReference>
<dbReference type="RefSeq" id="WP_213819948.1">
    <property type="nucleotide sequence ID" value="NZ_JAAMFI010000002.1"/>
</dbReference>
<name>A0ABS5QR12_9LACO</name>
<proteinExistence type="predicted"/>
<protein>
    <submittedName>
        <fullName evidence="1">ImmA/IrrE family metallo-endopeptidase</fullName>
    </submittedName>
</protein>
<organism evidence="1 2">
    <name type="scientific">Fructobacillus papyriferae</name>
    <dbReference type="NCBI Taxonomy" id="2713171"/>
    <lineage>
        <taxon>Bacteria</taxon>
        <taxon>Bacillati</taxon>
        <taxon>Bacillota</taxon>
        <taxon>Bacilli</taxon>
        <taxon>Lactobacillales</taxon>
        <taxon>Lactobacillaceae</taxon>
        <taxon>Fructobacillus</taxon>
    </lineage>
</organism>
<gene>
    <name evidence="1" type="ORF">G6R27_04895</name>
</gene>